<keyword evidence="5" id="KW-1003">Cell membrane</keyword>
<comment type="similarity">
    <text evidence="5">Belongs to the TatC family.</text>
</comment>
<sequence>MNKDELTIVEHLDELRKRLMIVAYFLMGGIIVGFYFGKPVTRFLTKDDVPAEITLHYFKVTDPLSIYISVIMLIAVLLISPVILYQLWAFISPGLHPQERRATLSYIPVSFVLFVAGLTFSYFIIFPYMIHFTIGLANEMGVKQIIGVREYFNELLKFTIPFGFVFQLPILLLFLTRLGIVTPAFLKKNRKYAYFFLMVIAAIIAPPDVMTYVIFVLPMVVLYEISIQISHVGYRMYLKGEQKLLEEELKEN</sequence>
<organism evidence="6 7">
    <name type="scientific">Macrococcus brunensis</name>
    <dbReference type="NCBI Taxonomy" id="198483"/>
    <lineage>
        <taxon>Bacteria</taxon>
        <taxon>Bacillati</taxon>
        <taxon>Bacillota</taxon>
        <taxon>Bacilli</taxon>
        <taxon>Bacillales</taxon>
        <taxon>Staphylococcaceae</taxon>
        <taxon>Macrococcus</taxon>
    </lineage>
</organism>
<dbReference type="InterPro" id="IPR002033">
    <property type="entry name" value="TatC"/>
</dbReference>
<reference evidence="6 7" key="1">
    <citation type="submission" date="2019-01" db="EMBL/GenBank/DDBJ databases">
        <title>Draft genome sequences of the type strains of six Macrococcus species.</title>
        <authorList>
            <person name="Mazhar S."/>
            <person name="Altermann E."/>
            <person name="Hill C."/>
            <person name="Mcauliffe O."/>
        </authorList>
    </citation>
    <scope>NUCLEOTIDE SEQUENCE [LARGE SCALE GENOMIC DNA]</scope>
    <source>
        <strain evidence="6 7">CCM4811</strain>
    </source>
</reference>
<name>A0A4R6BAL1_9STAP</name>
<comment type="caution">
    <text evidence="6">The sequence shown here is derived from an EMBL/GenBank/DDBJ whole genome shotgun (WGS) entry which is preliminary data.</text>
</comment>
<dbReference type="HAMAP" id="MF_00902">
    <property type="entry name" value="TatC"/>
    <property type="match status" value="1"/>
</dbReference>
<dbReference type="PRINTS" id="PR01840">
    <property type="entry name" value="TATCFAMILY"/>
</dbReference>
<keyword evidence="5" id="KW-0653">Protein transport</keyword>
<comment type="caution">
    <text evidence="5">Lacks conserved residue(s) required for the propagation of feature annotation.</text>
</comment>
<dbReference type="GO" id="GO:0009977">
    <property type="term" value="F:proton motive force dependent protein transmembrane transporter activity"/>
    <property type="evidence" value="ECO:0007669"/>
    <property type="project" value="TreeGrafter"/>
</dbReference>
<feature type="transmembrane region" description="Helical" evidence="5">
    <location>
        <begin position="66"/>
        <end position="91"/>
    </location>
</feature>
<accession>A0A4R6BAL1</accession>
<evidence type="ECO:0000256" key="5">
    <source>
        <dbReference type="HAMAP-Rule" id="MF_00902"/>
    </source>
</evidence>
<keyword evidence="5" id="KW-0813">Transport</keyword>
<keyword evidence="2 5" id="KW-0812">Transmembrane</keyword>
<dbReference type="AlphaFoldDB" id="A0A4R6BAL1"/>
<dbReference type="EMBL" id="SCWA01000030">
    <property type="protein sequence ID" value="TDL93334.1"/>
    <property type="molecule type" value="Genomic_DNA"/>
</dbReference>
<dbReference type="PANTHER" id="PTHR30371">
    <property type="entry name" value="SEC-INDEPENDENT PROTEIN TRANSLOCASE PROTEIN TATC"/>
    <property type="match status" value="1"/>
</dbReference>
<dbReference type="GO" id="GO:0033281">
    <property type="term" value="C:TAT protein transport complex"/>
    <property type="evidence" value="ECO:0007669"/>
    <property type="project" value="UniProtKB-UniRule"/>
</dbReference>
<dbReference type="RefSeq" id="WP_133432830.1">
    <property type="nucleotide sequence ID" value="NZ_SCWA01000030.1"/>
</dbReference>
<evidence type="ECO:0000313" key="7">
    <source>
        <dbReference type="Proteomes" id="UP000295310"/>
    </source>
</evidence>
<dbReference type="Proteomes" id="UP000295310">
    <property type="component" value="Unassembled WGS sequence"/>
</dbReference>
<keyword evidence="3 5" id="KW-1133">Transmembrane helix</keyword>
<evidence type="ECO:0000256" key="3">
    <source>
        <dbReference type="ARBA" id="ARBA00022989"/>
    </source>
</evidence>
<evidence type="ECO:0000256" key="4">
    <source>
        <dbReference type="ARBA" id="ARBA00023136"/>
    </source>
</evidence>
<comment type="function">
    <text evidence="5">Part of the twin-arginine translocation (Tat) system that transports large folded proteins containing a characteristic twin-arginine motif in their signal peptide across membranes.</text>
</comment>
<feature type="transmembrane region" description="Helical" evidence="5">
    <location>
        <begin position="103"/>
        <end position="130"/>
    </location>
</feature>
<dbReference type="PANTHER" id="PTHR30371:SF0">
    <property type="entry name" value="SEC-INDEPENDENT PROTEIN TRANSLOCASE PROTEIN TATC, CHLOROPLASTIC-RELATED"/>
    <property type="match status" value="1"/>
</dbReference>
<proteinExistence type="inferred from homology"/>
<comment type="subcellular location">
    <subcellularLocation>
        <location evidence="5">Cell membrane</location>
        <topology evidence="5">Multi-pass membrane protein</topology>
    </subcellularLocation>
    <subcellularLocation>
        <location evidence="1">Membrane</location>
        <topology evidence="1">Multi-pass membrane protein</topology>
    </subcellularLocation>
</comment>
<dbReference type="NCBIfam" id="TIGR00945">
    <property type="entry name" value="tatC"/>
    <property type="match status" value="1"/>
</dbReference>
<keyword evidence="5" id="KW-0811">Translocation</keyword>
<comment type="subunit">
    <text evidence="5">Forms a complex with TatA.</text>
</comment>
<keyword evidence="7" id="KW-1185">Reference proteome</keyword>
<dbReference type="OrthoDB" id="9777044at2"/>
<gene>
    <name evidence="5 6" type="primary">tatC</name>
    <name evidence="6" type="ORF">ERX27_10865</name>
</gene>
<keyword evidence="4 5" id="KW-0472">Membrane</keyword>
<evidence type="ECO:0000256" key="2">
    <source>
        <dbReference type="ARBA" id="ARBA00022692"/>
    </source>
</evidence>
<feature type="transmembrane region" description="Helical" evidence="5">
    <location>
        <begin position="158"/>
        <end position="180"/>
    </location>
</feature>
<feature type="transmembrane region" description="Helical" evidence="5">
    <location>
        <begin position="21"/>
        <end position="37"/>
    </location>
</feature>
<dbReference type="Pfam" id="PF00902">
    <property type="entry name" value="TatC"/>
    <property type="match status" value="1"/>
</dbReference>
<evidence type="ECO:0000256" key="1">
    <source>
        <dbReference type="ARBA" id="ARBA00004141"/>
    </source>
</evidence>
<protein>
    <recommendedName>
        <fullName evidence="5">Sec-independent protein translocase protein TatC</fullName>
    </recommendedName>
</protein>
<dbReference type="GO" id="GO:0043953">
    <property type="term" value="P:protein transport by the Tat complex"/>
    <property type="evidence" value="ECO:0007669"/>
    <property type="project" value="UniProtKB-UniRule"/>
</dbReference>
<evidence type="ECO:0000313" key="6">
    <source>
        <dbReference type="EMBL" id="TDL93334.1"/>
    </source>
</evidence>
<feature type="transmembrane region" description="Helical" evidence="5">
    <location>
        <begin position="192"/>
        <end position="207"/>
    </location>
</feature>
<dbReference type="GO" id="GO:0065002">
    <property type="term" value="P:intracellular protein transmembrane transport"/>
    <property type="evidence" value="ECO:0007669"/>
    <property type="project" value="TreeGrafter"/>
</dbReference>